<keyword evidence="3" id="KW-0597">Phosphoprotein</keyword>
<dbReference type="EC" id="2.7.13.3" evidence="2"/>
<dbReference type="SUPFAM" id="SSF47384">
    <property type="entry name" value="Homodimeric domain of signal transducing histidine kinase"/>
    <property type="match status" value="1"/>
</dbReference>
<dbReference type="Pfam" id="PF00512">
    <property type="entry name" value="HisKA"/>
    <property type="match status" value="1"/>
</dbReference>
<dbReference type="SUPFAM" id="SSF55874">
    <property type="entry name" value="ATPase domain of HSP90 chaperone/DNA topoisomerase II/histidine kinase"/>
    <property type="match status" value="1"/>
</dbReference>
<feature type="domain" description="Histidine kinase" evidence="5">
    <location>
        <begin position="477"/>
        <end position="698"/>
    </location>
</feature>
<dbReference type="InterPro" id="IPR036890">
    <property type="entry name" value="HATPase_C_sf"/>
</dbReference>
<dbReference type="RefSeq" id="WP_213757307.1">
    <property type="nucleotide sequence ID" value="NZ_JAHCQH010000025.1"/>
</dbReference>
<evidence type="ECO:0000256" key="2">
    <source>
        <dbReference type="ARBA" id="ARBA00012438"/>
    </source>
</evidence>
<dbReference type="InterPro" id="IPR003594">
    <property type="entry name" value="HATPase_dom"/>
</dbReference>
<evidence type="ECO:0000313" key="7">
    <source>
        <dbReference type="Proteomes" id="UP001166585"/>
    </source>
</evidence>
<accession>A0ABS5RCD2</accession>
<proteinExistence type="predicted"/>
<dbReference type="Pfam" id="PF02518">
    <property type="entry name" value="HATPase_c"/>
    <property type="match status" value="1"/>
</dbReference>
<dbReference type="InterPro" id="IPR005467">
    <property type="entry name" value="His_kinase_dom"/>
</dbReference>
<dbReference type="CDD" id="cd12914">
    <property type="entry name" value="PDC1_DGC_like"/>
    <property type="match status" value="1"/>
</dbReference>
<dbReference type="CDD" id="cd12915">
    <property type="entry name" value="PDC2_DGC_like"/>
    <property type="match status" value="1"/>
</dbReference>
<gene>
    <name evidence="6" type="ORF">KIP89_19695</name>
</gene>
<dbReference type="InterPro" id="IPR004358">
    <property type="entry name" value="Sig_transdc_His_kin-like_C"/>
</dbReference>
<dbReference type="Gene3D" id="1.10.287.130">
    <property type="match status" value="1"/>
</dbReference>
<evidence type="ECO:0000313" key="6">
    <source>
        <dbReference type="EMBL" id="MBS9479338.1"/>
    </source>
</evidence>
<dbReference type="PRINTS" id="PR00344">
    <property type="entry name" value="BCTRLSENSOR"/>
</dbReference>
<evidence type="ECO:0000256" key="1">
    <source>
        <dbReference type="ARBA" id="ARBA00000085"/>
    </source>
</evidence>
<evidence type="ECO:0000256" key="4">
    <source>
        <dbReference type="SAM" id="Phobius"/>
    </source>
</evidence>
<comment type="caution">
    <text evidence="6">The sequence shown here is derived from an EMBL/GenBank/DDBJ whole genome shotgun (WGS) entry which is preliminary data.</text>
</comment>
<dbReference type="Gene3D" id="3.30.565.10">
    <property type="entry name" value="Histidine kinase-like ATPase, C-terminal domain"/>
    <property type="match status" value="1"/>
</dbReference>
<evidence type="ECO:0000256" key="3">
    <source>
        <dbReference type="ARBA" id="ARBA00022553"/>
    </source>
</evidence>
<dbReference type="SMART" id="SM00387">
    <property type="entry name" value="HATPase_c"/>
    <property type="match status" value="1"/>
</dbReference>
<keyword evidence="4" id="KW-1133">Transmembrane helix</keyword>
<dbReference type="Gene3D" id="3.30.450.20">
    <property type="entry name" value="PAS domain"/>
    <property type="match status" value="2"/>
</dbReference>
<keyword evidence="4" id="KW-0812">Transmembrane</keyword>
<dbReference type="PANTHER" id="PTHR43065:SF42">
    <property type="entry name" value="TWO-COMPONENT SENSOR PPRA"/>
    <property type="match status" value="1"/>
</dbReference>
<keyword evidence="4" id="KW-0472">Membrane</keyword>
<dbReference type="InterPro" id="IPR003661">
    <property type="entry name" value="HisK_dim/P_dom"/>
</dbReference>
<dbReference type="PANTHER" id="PTHR43065">
    <property type="entry name" value="SENSOR HISTIDINE KINASE"/>
    <property type="match status" value="1"/>
</dbReference>
<name>A0ABS5RCD2_9HYPH</name>
<evidence type="ECO:0000259" key="5">
    <source>
        <dbReference type="PROSITE" id="PS50109"/>
    </source>
</evidence>
<feature type="transmembrane region" description="Helical" evidence="4">
    <location>
        <begin position="31"/>
        <end position="52"/>
    </location>
</feature>
<reference evidence="6" key="1">
    <citation type="submission" date="2021-05" db="EMBL/GenBank/DDBJ databases">
        <authorList>
            <person name="Sun Q."/>
            <person name="Inoue M."/>
        </authorList>
    </citation>
    <scope>NUCLEOTIDE SEQUENCE</scope>
    <source>
        <strain evidence="6">VKM B-3255</strain>
    </source>
</reference>
<organism evidence="6 7">
    <name type="scientific">Ancylobacter radicis</name>
    <dbReference type="NCBI Taxonomy" id="2836179"/>
    <lineage>
        <taxon>Bacteria</taxon>
        <taxon>Pseudomonadati</taxon>
        <taxon>Pseudomonadota</taxon>
        <taxon>Alphaproteobacteria</taxon>
        <taxon>Hyphomicrobiales</taxon>
        <taxon>Xanthobacteraceae</taxon>
        <taxon>Ancylobacter</taxon>
    </lineage>
</organism>
<dbReference type="CDD" id="cd00082">
    <property type="entry name" value="HisKA"/>
    <property type="match status" value="1"/>
</dbReference>
<sequence length="714" mass="77841">MGISEPSVEELAFEPVASSRRNDRRQARRRLLVAILFLLAIFVPAAVAYVTITLHQRHELNLSMAASRKLALVLLSNFERTAESVESFLDGFYDLAQPQSPDDVYTRLREAKLPASIIQVSFLDAEGHMVASNLSPPGNRVDLSDREHVRVHMDADEETDKGLFLSKPVKGRVSGTWSMQFTKAMRQDSGELAGIIAASFQISNFIDFYNELRPDGRGLVALIGFDGIVRASVSDTGIDEARALDVFADFEALSGKEMGPYVGRGADGVERIGYFVRSSRIPILVLVAADYWGILAQSADFQLAVAFTAVALSLTLMAVASLAVRHFRLERAYREKTMQATARQREAQVLHAISQVEGVSVLLMESGHVTPVGSPPEGPLARLIEERASSADFMRRLHAAGTPFASVEHFSRDGEEYEVQFVVTELDDPMTSGKGRNGIGRDRAAVVFAVDETAKRTEENKLYQMSKMAALGELVTGLAHEINQPLGVIRLAAKNALTGLHNGQPANHMEEKLDRIVRQVERMKVIIDHMRIFGRKSSLVPEPSSVNAAIEGIVQILGAELRVDAIDLSTCGIERDMQVLCRQEQLEQVLINLVLNARDAIRSRREREPYFQGAITITAGTRPQCGCTCITVKDNGGGIPEAAIGKIFQPFFTTKPSGKGTGLGLSVSFGIIRDHGGVLAVENEDDGALFTILLPQTGQKNVGACNHLEAVAAG</sequence>
<keyword evidence="7" id="KW-1185">Reference proteome</keyword>
<dbReference type="EMBL" id="JAHCQH010000025">
    <property type="protein sequence ID" value="MBS9479338.1"/>
    <property type="molecule type" value="Genomic_DNA"/>
</dbReference>
<dbReference type="Proteomes" id="UP001166585">
    <property type="component" value="Unassembled WGS sequence"/>
</dbReference>
<dbReference type="SMART" id="SM00388">
    <property type="entry name" value="HisKA"/>
    <property type="match status" value="1"/>
</dbReference>
<protein>
    <recommendedName>
        <fullName evidence="2">histidine kinase</fullName>
        <ecNumber evidence="2">2.7.13.3</ecNumber>
    </recommendedName>
</protein>
<dbReference type="InterPro" id="IPR036097">
    <property type="entry name" value="HisK_dim/P_sf"/>
</dbReference>
<comment type="catalytic activity">
    <reaction evidence="1">
        <text>ATP + protein L-histidine = ADP + protein N-phospho-L-histidine.</text>
        <dbReference type="EC" id="2.7.13.3"/>
    </reaction>
</comment>
<dbReference type="PROSITE" id="PS50109">
    <property type="entry name" value="HIS_KIN"/>
    <property type="match status" value="1"/>
</dbReference>